<accession>A0A0F9AMT3</accession>
<comment type="caution">
    <text evidence="2">The sequence shown here is derived from an EMBL/GenBank/DDBJ whole genome shotgun (WGS) entry which is preliminary data.</text>
</comment>
<reference evidence="2" key="1">
    <citation type="journal article" date="2015" name="Nature">
        <title>Complex archaea that bridge the gap between prokaryotes and eukaryotes.</title>
        <authorList>
            <person name="Spang A."/>
            <person name="Saw J.H."/>
            <person name="Jorgensen S.L."/>
            <person name="Zaremba-Niedzwiedzka K."/>
            <person name="Martijn J."/>
            <person name="Lind A.E."/>
            <person name="van Eijk R."/>
            <person name="Schleper C."/>
            <person name="Guy L."/>
            <person name="Ettema T.J."/>
        </authorList>
    </citation>
    <scope>NUCLEOTIDE SEQUENCE</scope>
</reference>
<sequence>DKSVHAHPSSQEQRAPGEAHPFDGFGGTDLIPVTSREHIAHGRERVRETHRAASVLERPNGAAG</sequence>
<feature type="region of interest" description="Disordered" evidence="1">
    <location>
        <begin position="1"/>
        <end position="64"/>
    </location>
</feature>
<proteinExistence type="predicted"/>
<gene>
    <name evidence="2" type="ORF">LCGC14_2893140</name>
</gene>
<dbReference type="AlphaFoldDB" id="A0A0F9AMT3"/>
<protein>
    <submittedName>
        <fullName evidence="2">Uncharacterized protein</fullName>
    </submittedName>
</protein>
<evidence type="ECO:0000313" key="2">
    <source>
        <dbReference type="EMBL" id="KKK73506.1"/>
    </source>
</evidence>
<organism evidence="2">
    <name type="scientific">marine sediment metagenome</name>
    <dbReference type="NCBI Taxonomy" id="412755"/>
    <lineage>
        <taxon>unclassified sequences</taxon>
        <taxon>metagenomes</taxon>
        <taxon>ecological metagenomes</taxon>
    </lineage>
</organism>
<name>A0A0F9AMT3_9ZZZZ</name>
<feature type="non-terminal residue" evidence="2">
    <location>
        <position position="1"/>
    </location>
</feature>
<dbReference type="EMBL" id="LAZR01056760">
    <property type="protein sequence ID" value="KKK73506.1"/>
    <property type="molecule type" value="Genomic_DNA"/>
</dbReference>
<evidence type="ECO:0000256" key="1">
    <source>
        <dbReference type="SAM" id="MobiDB-lite"/>
    </source>
</evidence>
<feature type="compositionally biased region" description="Basic and acidic residues" evidence="1">
    <location>
        <begin position="35"/>
        <end position="51"/>
    </location>
</feature>